<dbReference type="EMBL" id="JBHSBI010000030">
    <property type="protein sequence ID" value="MFC4013774.1"/>
    <property type="molecule type" value="Genomic_DNA"/>
</dbReference>
<keyword evidence="3" id="KW-1185">Reference proteome</keyword>
<evidence type="ECO:0000313" key="3">
    <source>
        <dbReference type="Proteomes" id="UP001595851"/>
    </source>
</evidence>
<sequence>MTVTVPLVLVVGALVFIAWRYLGLKLWHAIVALLFGFLLAATTLAPDIRTVIRTALNWITGQ</sequence>
<keyword evidence="1" id="KW-0472">Membrane</keyword>
<dbReference type="RefSeq" id="WP_379533629.1">
    <property type="nucleotide sequence ID" value="NZ_JBHSBI010000030.1"/>
</dbReference>
<evidence type="ECO:0008006" key="4">
    <source>
        <dbReference type="Google" id="ProtNLM"/>
    </source>
</evidence>
<keyword evidence="1" id="KW-1133">Transmembrane helix</keyword>
<organism evidence="2 3">
    <name type="scientific">Nonomuraea purpurea</name>
    <dbReference type="NCBI Taxonomy" id="1849276"/>
    <lineage>
        <taxon>Bacteria</taxon>
        <taxon>Bacillati</taxon>
        <taxon>Actinomycetota</taxon>
        <taxon>Actinomycetes</taxon>
        <taxon>Streptosporangiales</taxon>
        <taxon>Streptosporangiaceae</taxon>
        <taxon>Nonomuraea</taxon>
    </lineage>
</organism>
<feature type="transmembrane region" description="Helical" evidence="1">
    <location>
        <begin position="5"/>
        <end position="21"/>
    </location>
</feature>
<evidence type="ECO:0000256" key="1">
    <source>
        <dbReference type="SAM" id="Phobius"/>
    </source>
</evidence>
<evidence type="ECO:0000313" key="2">
    <source>
        <dbReference type="EMBL" id="MFC4013774.1"/>
    </source>
</evidence>
<dbReference type="Proteomes" id="UP001595851">
    <property type="component" value="Unassembled WGS sequence"/>
</dbReference>
<gene>
    <name evidence="2" type="ORF">ACFOY2_41570</name>
</gene>
<protein>
    <recommendedName>
        <fullName evidence="4">DUF4175 domain-containing protein</fullName>
    </recommendedName>
</protein>
<reference evidence="3" key="1">
    <citation type="journal article" date="2019" name="Int. J. Syst. Evol. Microbiol.">
        <title>The Global Catalogue of Microorganisms (GCM) 10K type strain sequencing project: providing services to taxonomists for standard genome sequencing and annotation.</title>
        <authorList>
            <consortium name="The Broad Institute Genomics Platform"/>
            <consortium name="The Broad Institute Genome Sequencing Center for Infectious Disease"/>
            <person name="Wu L."/>
            <person name="Ma J."/>
        </authorList>
    </citation>
    <scope>NUCLEOTIDE SEQUENCE [LARGE SCALE GENOMIC DNA]</scope>
    <source>
        <strain evidence="3">TBRC 1276</strain>
    </source>
</reference>
<name>A0ABV8GLI4_9ACTN</name>
<feature type="transmembrane region" description="Helical" evidence="1">
    <location>
        <begin position="27"/>
        <end position="45"/>
    </location>
</feature>
<accession>A0ABV8GLI4</accession>
<keyword evidence="1" id="KW-0812">Transmembrane</keyword>
<comment type="caution">
    <text evidence="2">The sequence shown here is derived from an EMBL/GenBank/DDBJ whole genome shotgun (WGS) entry which is preliminary data.</text>
</comment>
<proteinExistence type="predicted"/>